<gene>
    <name evidence="2" type="ORF">ACFO3N_23745</name>
</gene>
<keyword evidence="3" id="KW-1185">Reference proteome</keyword>
<keyword evidence="1" id="KW-1133">Transmembrane helix</keyword>
<evidence type="ECO:0000256" key="1">
    <source>
        <dbReference type="SAM" id="Phobius"/>
    </source>
</evidence>
<accession>A0ABV8ZKU3</accession>
<name>A0ABV8ZKU3_9FLAO</name>
<protein>
    <submittedName>
        <fullName evidence="2">Uncharacterized protein</fullName>
    </submittedName>
</protein>
<proteinExistence type="predicted"/>
<keyword evidence="1" id="KW-0812">Transmembrane</keyword>
<keyword evidence="1" id="KW-0472">Membrane</keyword>
<evidence type="ECO:0000313" key="3">
    <source>
        <dbReference type="Proteomes" id="UP001596003"/>
    </source>
</evidence>
<sequence>MKNKMIRLRDFLTRNKIFFEVITATALTITGIIVSITANNIAKQANIIANNANKISEVQTKIMENENTPKIEIQRKDIYVDPTMNTYITEWYIYNNNSKISKFEFEKEISYLVYEKTNNEVLNVPIVKYFIDQGKSISQNEGLIYKFDNKHSYQQESLLRQQISNNANVSIKSYIEISYENISGKKEIGYFQILPLIQRIDEREWKSIEKNWRDHSDDAIDILKVEKNINFLEKHK</sequence>
<feature type="transmembrane region" description="Helical" evidence="1">
    <location>
        <begin position="21"/>
        <end position="42"/>
    </location>
</feature>
<dbReference type="Proteomes" id="UP001596003">
    <property type="component" value="Unassembled WGS sequence"/>
</dbReference>
<reference evidence="3" key="1">
    <citation type="journal article" date="2019" name="Int. J. Syst. Evol. Microbiol.">
        <title>The Global Catalogue of Microorganisms (GCM) 10K type strain sequencing project: providing services to taxonomists for standard genome sequencing and annotation.</title>
        <authorList>
            <consortium name="The Broad Institute Genomics Platform"/>
            <consortium name="The Broad Institute Genome Sequencing Center for Infectious Disease"/>
            <person name="Wu L."/>
            <person name="Ma J."/>
        </authorList>
    </citation>
    <scope>NUCLEOTIDE SEQUENCE [LARGE SCALE GENOMIC DNA]</scope>
    <source>
        <strain evidence="3">NBRC 103627</strain>
    </source>
</reference>
<dbReference type="RefSeq" id="WP_379801345.1">
    <property type="nucleotide sequence ID" value="NZ_JBHSFY010000022.1"/>
</dbReference>
<organism evidence="2 3">
    <name type="scientific">Flavobacterium chungangensis</name>
    <dbReference type="NCBI Taxonomy" id="2708132"/>
    <lineage>
        <taxon>Bacteria</taxon>
        <taxon>Pseudomonadati</taxon>
        <taxon>Bacteroidota</taxon>
        <taxon>Flavobacteriia</taxon>
        <taxon>Flavobacteriales</taxon>
        <taxon>Flavobacteriaceae</taxon>
        <taxon>Flavobacterium</taxon>
    </lineage>
</organism>
<evidence type="ECO:0000313" key="2">
    <source>
        <dbReference type="EMBL" id="MFC4480101.1"/>
    </source>
</evidence>
<dbReference type="EMBL" id="JBHSFY010000022">
    <property type="protein sequence ID" value="MFC4480101.1"/>
    <property type="molecule type" value="Genomic_DNA"/>
</dbReference>
<comment type="caution">
    <text evidence="2">The sequence shown here is derived from an EMBL/GenBank/DDBJ whole genome shotgun (WGS) entry which is preliminary data.</text>
</comment>